<sequence length="236" mass="26590">MVYNLPQPLQQLFLPPSCLLCNDPGEGELDLCTTCLDDLPSNHHACSRCALPLPEEAPAGSLCGHCIRTEPPFHRIVAPWRYEGPLAELIRLLKFRQKLAVGRSLGILLARQLKRRRERPQLILPVPLHPRQLRERGFNHAAELAYAISRELGLPWSTRLLRKQRPTPAQHNLDRGERLENLRGAFHFIPSGGYRHVAVVDDVVTTGATVTEVARTLKRAGVEKVEIWAVARTPDR</sequence>
<dbReference type="Proteomes" id="UP000886100">
    <property type="component" value="Unassembled WGS sequence"/>
</dbReference>
<organism evidence="4">
    <name type="scientific">Thiolapillus brandeum</name>
    <dbReference type="NCBI Taxonomy" id="1076588"/>
    <lineage>
        <taxon>Bacteria</taxon>
        <taxon>Pseudomonadati</taxon>
        <taxon>Pseudomonadota</taxon>
        <taxon>Gammaproteobacteria</taxon>
        <taxon>Chromatiales</taxon>
        <taxon>Sedimenticolaceae</taxon>
        <taxon>Thiolapillus</taxon>
    </lineage>
</organism>
<dbReference type="Gene3D" id="3.40.50.2020">
    <property type="match status" value="1"/>
</dbReference>
<feature type="domain" description="Double zinc ribbon" evidence="3">
    <location>
        <begin position="10"/>
        <end position="66"/>
    </location>
</feature>
<feature type="domain" description="Phosphoribosyltransferase" evidence="2">
    <location>
        <begin position="181"/>
        <end position="234"/>
    </location>
</feature>
<dbReference type="EMBL" id="DROM01000128">
    <property type="protein sequence ID" value="HHH12991.1"/>
    <property type="molecule type" value="Genomic_DNA"/>
</dbReference>
<dbReference type="SUPFAM" id="SSF53271">
    <property type="entry name" value="PRTase-like"/>
    <property type="match status" value="1"/>
</dbReference>
<dbReference type="InterPro" id="IPR000836">
    <property type="entry name" value="PRTase_dom"/>
</dbReference>
<protein>
    <submittedName>
        <fullName evidence="4">ComF family protein</fullName>
    </submittedName>
</protein>
<dbReference type="InterPro" id="IPR051910">
    <property type="entry name" value="ComF/GntX_DNA_util-trans"/>
</dbReference>
<dbReference type="Pfam" id="PF00156">
    <property type="entry name" value="Pribosyltran"/>
    <property type="match status" value="1"/>
</dbReference>
<gene>
    <name evidence="4" type="ORF">ENJ98_02030</name>
</gene>
<dbReference type="InterPro" id="IPR029057">
    <property type="entry name" value="PRTase-like"/>
</dbReference>
<reference evidence="4" key="1">
    <citation type="journal article" date="2020" name="mSystems">
        <title>Genome- and Community-Level Interaction Insights into Carbon Utilization and Element Cycling Functions of Hydrothermarchaeota in Hydrothermal Sediment.</title>
        <authorList>
            <person name="Zhou Z."/>
            <person name="Liu Y."/>
            <person name="Xu W."/>
            <person name="Pan J."/>
            <person name="Luo Z.H."/>
            <person name="Li M."/>
        </authorList>
    </citation>
    <scope>NUCLEOTIDE SEQUENCE [LARGE SCALE GENOMIC DNA]</scope>
    <source>
        <strain evidence="4">HyVt-535</strain>
    </source>
</reference>
<dbReference type="Pfam" id="PF18912">
    <property type="entry name" value="DZR_2"/>
    <property type="match status" value="1"/>
</dbReference>
<evidence type="ECO:0000313" key="4">
    <source>
        <dbReference type="EMBL" id="HHH12991.1"/>
    </source>
</evidence>
<dbReference type="PANTHER" id="PTHR47505:SF1">
    <property type="entry name" value="DNA UTILIZATION PROTEIN YHGH"/>
    <property type="match status" value="1"/>
</dbReference>
<proteinExistence type="inferred from homology"/>
<evidence type="ECO:0000256" key="1">
    <source>
        <dbReference type="ARBA" id="ARBA00008007"/>
    </source>
</evidence>
<dbReference type="InterPro" id="IPR044005">
    <property type="entry name" value="DZR_2"/>
</dbReference>
<comment type="caution">
    <text evidence="4">The sequence shown here is derived from an EMBL/GenBank/DDBJ whole genome shotgun (WGS) entry which is preliminary data.</text>
</comment>
<accession>A0A7C5IYG8</accession>
<dbReference type="PANTHER" id="PTHR47505">
    <property type="entry name" value="DNA UTILIZATION PROTEIN YHGH"/>
    <property type="match status" value="1"/>
</dbReference>
<dbReference type="AlphaFoldDB" id="A0A7C5IYG8"/>
<evidence type="ECO:0000259" key="2">
    <source>
        <dbReference type="Pfam" id="PF00156"/>
    </source>
</evidence>
<dbReference type="CDD" id="cd06223">
    <property type="entry name" value="PRTases_typeI"/>
    <property type="match status" value="1"/>
</dbReference>
<comment type="similarity">
    <text evidence="1">Belongs to the ComF/GntX family.</text>
</comment>
<evidence type="ECO:0000259" key="3">
    <source>
        <dbReference type="Pfam" id="PF18912"/>
    </source>
</evidence>
<name>A0A7C5IYG8_9GAMM</name>